<dbReference type="EMBL" id="PPUT01000010">
    <property type="protein sequence ID" value="RDC44987.1"/>
    <property type="molecule type" value="Genomic_DNA"/>
</dbReference>
<protein>
    <submittedName>
        <fullName evidence="1">Uncharacterized protein</fullName>
    </submittedName>
</protein>
<dbReference type="AlphaFoldDB" id="A0A369NZP9"/>
<evidence type="ECO:0000313" key="1">
    <source>
        <dbReference type="EMBL" id="RDC44987.1"/>
    </source>
</evidence>
<name>A0A369NZP9_9ACTN</name>
<sequence>MGRHRLGNKQPLGNECGQGTVEYAIVTVAFLCVIVAGAALWRALSQGLFVDHGLASASHHLAGAATWIADVLVF</sequence>
<proteinExistence type="predicted"/>
<comment type="caution">
    <text evidence="1">The sequence shown here is derived from an EMBL/GenBank/DDBJ whole genome shotgun (WGS) entry which is preliminary data.</text>
</comment>
<evidence type="ECO:0000313" key="2">
    <source>
        <dbReference type="Proteomes" id="UP000253805"/>
    </source>
</evidence>
<organism evidence="1 2">
    <name type="scientific">Adlercreutzia equolifaciens subsp. celatus</name>
    <dbReference type="NCBI Taxonomy" id="394340"/>
    <lineage>
        <taxon>Bacteria</taxon>
        <taxon>Bacillati</taxon>
        <taxon>Actinomycetota</taxon>
        <taxon>Coriobacteriia</taxon>
        <taxon>Eggerthellales</taxon>
        <taxon>Eggerthellaceae</taxon>
        <taxon>Adlercreutzia</taxon>
    </lineage>
</organism>
<reference evidence="1 2" key="1">
    <citation type="journal article" date="2018" name="Elife">
        <title>Discovery and characterization of a prevalent human gut bacterial enzyme sufficient for the inactivation of a family of plant toxins.</title>
        <authorList>
            <person name="Koppel N."/>
            <person name="Bisanz J.E."/>
            <person name="Pandelia M.E."/>
            <person name="Turnbaugh P.J."/>
            <person name="Balskus E.P."/>
        </authorList>
    </citation>
    <scope>NUCLEOTIDE SEQUENCE [LARGE SCALE GENOMIC DNA]</scope>
    <source>
        <strain evidence="1 2">OB21 GAM 11</strain>
    </source>
</reference>
<dbReference type="Proteomes" id="UP000253805">
    <property type="component" value="Unassembled WGS sequence"/>
</dbReference>
<gene>
    <name evidence="1" type="ORF">C1850_05090</name>
</gene>
<accession>A0A369NZP9</accession>